<dbReference type="InterPro" id="IPR036526">
    <property type="entry name" value="C-N_Hydrolase_sf"/>
</dbReference>
<protein>
    <submittedName>
        <fullName evidence="3">Predicted amidohydrolase</fullName>
    </submittedName>
</protein>
<dbReference type="PANTHER" id="PTHR43674:SF2">
    <property type="entry name" value="BETA-UREIDOPROPIONASE"/>
    <property type="match status" value="1"/>
</dbReference>
<dbReference type="EMBL" id="LT671858">
    <property type="protein sequence ID" value="SIM46811.1"/>
    <property type="molecule type" value="Genomic_DNA"/>
</dbReference>
<accession>A0A1N5TEQ2</accession>
<dbReference type="GO" id="GO:0016811">
    <property type="term" value="F:hydrolase activity, acting on carbon-nitrogen (but not peptide) bonds, in linear amides"/>
    <property type="evidence" value="ECO:0007669"/>
    <property type="project" value="UniProtKB-ARBA"/>
</dbReference>
<evidence type="ECO:0000256" key="1">
    <source>
        <dbReference type="ARBA" id="ARBA00022801"/>
    </source>
</evidence>
<dbReference type="Gene3D" id="3.60.110.10">
    <property type="entry name" value="Carbon-nitrogen hydrolase"/>
    <property type="match status" value="1"/>
</dbReference>
<sequence length="255" mass="29830">MESLKNVDITGYQLEIMKKEQFIEGSIDISGEFIKNSIVVFPERFIIDPVDEQRDSDLFETFREISRRVTLIAGSLIVRERESLYNRSYVYHKGRMVGYQDKIVPFNREKSRITPGRVIKVFSGEDLTFSVPVCYDLDFPFFSKISSLNGVRIIFNPSLIRRDFHEEWHQYMVTRALENRIAVLSLNSLTEQFNGDSVFVQTYVEDDGVRIKKTNFGKERRKSVSFSTGNINDKFTQRHEEDPGIYSFPVKKINY</sequence>
<evidence type="ECO:0000313" key="3">
    <source>
        <dbReference type="EMBL" id="SIM46811.1"/>
    </source>
</evidence>
<dbReference type="PROSITE" id="PS50263">
    <property type="entry name" value="CN_HYDROLASE"/>
    <property type="match status" value="1"/>
</dbReference>
<dbReference type="InterPro" id="IPR003010">
    <property type="entry name" value="C-N_Hydrolase"/>
</dbReference>
<organism evidence="3 4">
    <name type="scientific">Cuniculiplasma divulgatum</name>
    <dbReference type="NCBI Taxonomy" id="1673428"/>
    <lineage>
        <taxon>Archaea</taxon>
        <taxon>Methanobacteriati</taxon>
        <taxon>Thermoplasmatota</taxon>
        <taxon>Thermoplasmata</taxon>
        <taxon>Thermoplasmatales</taxon>
        <taxon>Cuniculiplasmataceae</taxon>
        <taxon>Cuniculiplasma</taxon>
    </lineage>
</organism>
<dbReference type="SUPFAM" id="SSF56317">
    <property type="entry name" value="Carbon-nitrogen hydrolase"/>
    <property type="match status" value="1"/>
</dbReference>
<reference evidence="3 4" key="1">
    <citation type="submission" date="2016-04" db="EMBL/GenBank/DDBJ databases">
        <authorList>
            <person name="Evans L.H."/>
            <person name="Alamgir A."/>
            <person name="Owens N."/>
            <person name="Weber N.D."/>
            <person name="Virtaneva K."/>
            <person name="Barbian K."/>
            <person name="Babar A."/>
            <person name="Rosenke K."/>
        </authorList>
    </citation>
    <scope>NUCLEOTIDE SEQUENCE [LARGE SCALE GENOMIC DNA]</scope>
    <source>
        <strain evidence="4">S5(T) (JCM 30642 \VKM B-2941)</strain>
    </source>
</reference>
<evidence type="ECO:0000259" key="2">
    <source>
        <dbReference type="PROSITE" id="PS50263"/>
    </source>
</evidence>
<dbReference type="CDD" id="cd07197">
    <property type="entry name" value="nitrilase"/>
    <property type="match status" value="1"/>
</dbReference>
<gene>
    <name evidence="3" type="ORF">CSP5_0549</name>
</gene>
<proteinExistence type="predicted"/>
<feature type="domain" description="CN hydrolase" evidence="2">
    <location>
        <begin position="1"/>
        <end position="231"/>
    </location>
</feature>
<name>A0A1N5TEQ2_9ARCH</name>
<dbReference type="Proteomes" id="UP000195607">
    <property type="component" value="Chromosome I"/>
</dbReference>
<dbReference type="InterPro" id="IPR050345">
    <property type="entry name" value="Aliph_Amidase/BUP"/>
</dbReference>
<dbReference type="PANTHER" id="PTHR43674">
    <property type="entry name" value="NITRILASE C965.09-RELATED"/>
    <property type="match status" value="1"/>
</dbReference>
<dbReference type="Pfam" id="PF00795">
    <property type="entry name" value="CN_hydrolase"/>
    <property type="match status" value="1"/>
</dbReference>
<keyword evidence="1 3" id="KW-0378">Hydrolase</keyword>
<evidence type="ECO:0000313" key="4">
    <source>
        <dbReference type="Proteomes" id="UP000195607"/>
    </source>
</evidence>
<dbReference type="AlphaFoldDB" id="A0A1N5TEQ2"/>